<keyword evidence="1" id="KW-0812">Transmembrane</keyword>
<gene>
    <name evidence="2" type="ORF">UV33_C0025G0010</name>
</gene>
<keyword evidence="1" id="KW-1133">Transmembrane helix</keyword>
<keyword evidence="1" id="KW-0472">Membrane</keyword>
<evidence type="ECO:0000313" key="2">
    <source>
        <dbReference type="EMBL" id="KKS64488.1"/>
    </source>
</evidence>
<proteinExistence type="predicted"/>
<dbReference type="AlphaFoldDB" id="A0A0G1DQF1"/>
<dbReference type="EMBL" id="LCEB01000025">
    <property type="protein sequence ID" value="KKS64488.1"/>
    <property type="molecule type" value="Genomic_DNA"/>
</dbReference>
<evidence type="ECO:0000256" key="1">
    <source>
        <dbReference type="SAM" id="Phobius"/>
    </source>
</evidence>
<dbReference type="Proteomes" id="UP000034135">
    <property type="component" value="Unassembled WGS sequence"/>
</dbReference>
<comment type="caution">
    <text evidence="2">The sequence shown here is derived from an EMBL/GenBank/DDBJ whole genome shotgun (WGS) entry which is preliminary data.</text>
</comment>
<reference evidence="2 3" key="1">
    <citation type="journal article" date="2015" name="Nature">
        <title>rRNA introns, odd ribosomes, and small enigmatic genomes across a large radiation of phyla.</title>
        <authorList>
            <person name="Brown C.T."/>
            <person name="Hug L.A."/>
            <person name="Thomas B.C."/>
            <person name="Sharon I."/>
            <person name="Castelle C.J."/>
            <person name="Singh A."/>
            <person name="Wilkins M.J."/>
            <person name="Williams K.H."/>
            <person name="Banfield J.F."/>
        </authorList>
    </citation>
    <scope>NUCLEOTIDE SEQUENCE [LARGE SCALE GENOMIC DNA]</scope>
</reference>
<organism evidence="2 3">
    <name type="scientific">Candidatus Daviesbacteria bacterium GW2011_GWA1_42_6</name>
    <dbReference type="NCBI Taxonomy" id="1618420"/>
    <lineage>
        <taxon>Bacteria</taxon>
        <taxon>Candidatus Daviesiibacteriota</taxon>
    </lineage>
</organism>
<sequence>MRRFKIYDLRQLAVARSCELVSKFLGFKIFIVFLLLFINHKSLFINPAFAADSTPSAEARTKLQALQVEIASKAAKIKQEIGRKLQNKVYTGFIKSKSANSLTLATSQGSKIINLNEYTVYQTQNPSTGKVSKQSIKDLTTDDYILALGDIDDTAVLTAKKVIKTASPSALKQVIYGTVTSVDDSTIVIQNKEGQNISLLINKETLYKMGKSESGLDDIRLNKPVIAVGESSPTKTLKTRFVYILPYSASPRPVKSATSSGLKK</sequence>
<evidence type="ECO:0000313" key="3">
    <source>
        <dbReference type="Proteomes" id="UP000034135"/>
    </source>
</evidence>
<feature type="transmembrane region" description="Helical" evidence="1">
    <location>
        <begin position="20"/>
        <end position="38"/>
    </location>
</feature>
<accession>A0A0G1DQF1</accession>
<name>A0A0G1DQF1_9BACT</name>
<protein>
    <recommendedName>
        <fullName evidence="4">DUF5666 domain-containing protein</fullName>
    </recommendedName>
</protein>
<evidence type="ECO:0008006" key="4">
    <source>
        <dbReference type="Google" id="ProtNLM"/>
    </source>
</evidence>